<protein>
    <recommendedName>
        <fullName evidence="7">DNA repair protein RAD51 homolog 3</fullName>
    </recommendedName>
</protein>
<proteinExistence type="predicted"/>
<dbReference type="GO" id="GO:0000707">
    <property type="term" value="P:meiotic DNA recombinase assembly"/>
    <property type="evidence" value="ECO:0007669"/>
    <property type="project" value="TreeGrafter"/>
</dbReference>
<evidence type="ECO:0000256" key="4">
    <source>
        <dbReference type="ARBA" id="ARBA00022840"/>
    </source>
</evidence>
<dbReference type="GO" id="GO:0007131">
    <property type="term" value="P:reciprocal meiotic recombination"/>
    <property type="evidence" value="ECO:0007669"/>
    <property type="project" value="TreeGrafter"/>
</dbReference>
<evidence type="ECO:0000256" key="1">
    <source>
        <dbReference type="ARBA" id="ARBA00004123"/>
    </source>
</evidence>
<keyword evidence="10" id="KW-1185">Reference proteome</keyword>
<dbReference type="GO" id="GO:0005657">
    <property type="term" value="C:replication fork"/>
    <property type="evidence" value="ECO:0007669"/>
    <property type="project" value="TreeGrafter"/>
</dbReference>
<keyword evidence="2" id="KW-0547">Nucleotide-binding</keyword>
<feature type="domain" description="RecA family profile 1" evidence="8">
    <location>
        <begin position="106"/>
        <end position="299"/>
    </location>
</feature>
<dbReference type="OrthoDB" id="5957327at2759"/>
<reference evidence="9 10" key="1">
    <citation type="submission" date="2019-04" db="EMBL/GenBank/DDBJ databases">
        <title>Annotation for the trematode Fasciola gigantica.</title>
        <authorList>
            <person name="Choi Y.-J."/>
        </authorList>
    </citation>
    <scope>NUCLEOTIDE SEQUENCE [LARGE SCALE GENOMIC DNA]</scope>
    <source>
        <strain evidence="9">Uganda_cow_1</strain>
    </source>
</reference>
<name>A0A504YHS2_FASGI</name>
<dbReference type="GO" id="GO:0033063">
    <property type="term" value="C:Rad51B-Rad51C-Rad51D-XRCC2 complex"/>
    <property type="evidence" value="ECO:0007669"/>
    <property type="project" value="TreeGrafter"/>
</dbReference>
<evidence type="ECO:0000256" key="6">
    <source>
        <dbReference type="ARBA" id="ARBA00023242"/>
    </source>
</evidence>
<dbReference type="CDD" id="cd19492">
    <property type="entry name" value="Rad51C"/>
    <property type="match status" value="1"/>
</dbReference>
<dbReference type="InterPro" id="IPR016467">
    <property type="entry name" value="DNA_recomb/repair_RecA-like"/>
</dbReference>
<comment type="caution">
    <text evidence="9">The sequence shown here is derived from an EMBL/GenBank/DDBJ whole genome shotgun (WGS) entry which is preliminary data.</text>
</comment>
<dbReference type="InterPro" id="IPR027417">
    <property type="entry name" value="P-loop_NTPase"/>
</dbReference>
<dbReference type="SUPFAM" id="SSF52540">
    <property type="entry name" value="P-loop containing nucleoside triphosphate hydrolases"/>
    <property type="match status" value="1"/>
</dbReference>
<accession>A0A504YHS2</accession>
<keyword evidence="6" id="KW-0539">Nucleus</keyword>
<dbReference type="Gene3D" id="3.40.50.300">
    <property type="entry name" value="P-loop containing nucleotide triphosphate hydrolases"/>
    <property type="match status" value="1"/>
</dbReference>
<keyword evidence="5" id="KW-0234">DNA repair</keyword>
<keyword evidence="4" id="KW-0067">ATP-binding</keyword>
<dbReference type="PANTHER" id="PTHR46239">
    <property type="entry name" value="DNA REPAIR PROTEIN RAD51 HOMOLOG 3 RAD51C"/>
    <property type="match status" value="1"/>
</dbReference>
<dbReference type="GO" id="GO:0033065">
    <property type="term" value="C:Rad51C-XRCC3 complex"/>
    <property type="evidence" value="ECO:0007669"/>
    <property type="project" value="TreeGrafter"/>
</dbReference>
<evidence type="ECO:0000256" key="2">
    <source>
        <dbReference type="ARBA" id="ARBA00022741"/>
    </source>
</evidence>
<dbReference type="PROSITE" id="PS50162">
    <property type="entry name" value="RECA_2"/>
    <property type="match status" value="1"/>
</dbReference>
<dbReference type="InterPro" id="IPR020588">
    <property type="entry name" value="RecA_ATP-bd"/>
</dbReference>
<dbReference type="GO" id="GO:0000400">
    <property type="term" value="F:four-way junction DNA binding"/>
    <property type="evidence" value="ECO:0007669"/>
    <property type="project" value="TreeGrafter"/>
</dbReference>
<evidence type="ECO:0000313" key="9">
    <source>
        <dbReference type="EMBL" id="TPP57848.1"/>
    </source>
</evidence>
<keyword evidence="3" id="KW-0227">DNA damage</keyword>
<dbReference type="Proteomes" id="UP000316759">
    <property type="component" value="Unassembled WGS sequence"/>
</dbReference>
<dbReference type="PIRSF" id="PIRSF005856">
    <property type="entry name" value="Rad51"/>
    <property type="match status" value="1"/>
</dbReference>
<dbReference type="GO" id="GO:0005524">
    <property type="term" value="F:ATP binding"/>
    <property type="evidence" value="ECO:0007669"/>
    <property type="project" value="UniProtKB-KW"/>
</dbReference>
<gene>
    <name evidence="9" type="ORF">FGIG_00565</name>
</gene>
<organism evidence="9 10">
    <name type="scientific">Fasciola gigantica</name>
    <name type="common">Giant liver fluke</name>
    <dbReference type="NCBI Taxonomy" id="46835"/>
    <lineage>
        <taxon>Eukaryota</taxon>
        <taxon>Metazoa</taxon>
        <taxon>Spiralia</taxon>
        <taxon>Lophotrochozoa</taxon>
        <taxon>Platyhelminthes</taxon>
        <taxon>Trematoda</taxon>
        <taxon>Digenea</taxon>
        <taxon>Plagiorchiida</taxon>
        <taxon>Echinostomata</taxon>
        <taxon>Echinostomatoidea</taxon>
        <taxon>Fasciolidae</taxon>
        <taxon>Fasciola</taxon>
    </lineage>
</organism>
<evidence type="ECO:0000256" key="3">
    <source>
        <dbReference type="ARBA" id="ARBA00022763"/>
    </source>
</evidence>
<dbReference type="AlphaFoldDB" id="A0A504YHS2"/>
<dbReference type="EMBL" id="SUNJ01012670">
    <property type="protein sequence ID" value="TPP57848.1"/>
    <property type="molecule type" value="Genomic_DNA"/>
</dbReference>
<dbReference type="InterPro" id="IPR052093">
    <property type="entry name" value="HR_Repair_Mediator"/>
</dbReference>
<dbReference type="PANTHER" id="PTHR46239:SF1">
    <property type="entry name" value="DNA REPAIR PROTEIN RAD51 HOMOLOG 3"/>
    <property type="match status" value="1"/>
</dbReference>
<comment type="subcellular location">
    <subcellularLocation>
        <location evidence="1">Nucleus</location>
    </subcellularLocation>
</comment>
<evidence type="ECO:0000256" key="7">
    <source>
        <dbReference type="ARBA" id="ARBA00040674"/>
    </source>
</evidence>
<dbReference type="GO" id="GO:0008821">
    <property type="term" value="F:crossover junction DNA endonuclease activity"/>
    <property type="evidence" value="ECO:0007669"/>
    <property type="project" value="TreeGrafter"/>
</dbReference>
<dbReference type="Pfam" id="PF08423">
    <property type="entry name" value="Rad51"/>
    <property type="match status" value="2"/>
</dbReference>
<dbReference type="STRING" id="46835.A0A504YHS2"/>
<dbReference type="InterPro" id="IPR013632">
    <property type="entry name" value="Rad51_C"/>
</dbReference>
<evidence type="ECO:0000256" key="5">
    <source>
        <dbReference type="ARBA" id="ARBA00023204"/>
    </source>
</evidence>
<evidence type="ECO:0000313" key="10">
    <source>
        <dbReference type="Proteomes" id="UP000316759"/>
    </source>
</evidence>
<sequence length="375" mass="41425">MLSDPGFRELVSLPLSAAVLQGLARAGYTCVSEVVDLDAGRLVSICKVSSKDAQSSVNVIRKYWDWTTKLASDNFAQMPGVCTAWNLLQNVDGKTPGENTRGEVPRPMGVVSMCRSFDEILGGGFPTGRLTELCGQPGVGKTQFCIQTCLTVQLPKWFGGLAGQAIFIDTEGNFIPRRAEQMAEALVAHCRKYLTFEDGHEPTEEELQQFTPSVESLMSGIHYIRITDHLQLMVTAQRLRQFCSKQATVRLIVLDSIALPFRYDFEDIPQRNRLLASLAQYLFTVAFENKAAVILTNQITTRIESKVPVGGGEDVVSGQLVPALGESWGHICSVRVFLSRNSDTKRRFKLLKHPGRSPGSGFYRITSEGIRDCVN</sequence>
<dbReference type="GO" id="GO:0140664">
    <property type="term" value="F:ATP-dependent DNA damage sensor activity"/>
    <property type="evidence" value="ECO:0007669"/>
    <property type="project" value="InterPro"/>
</dbReference>
<evidence type="ECO:0000259" key="8">
    <source>
        <dbReference type="PROSITE" id="PS50162"/>
    </source>
</evidence>